<organism evidence="3 4">
    <name type="scientific">Achromobacter piechaudii ATCC 43553</name>
    <dbReference type="NCBI Taxonomy" id="742159"/>
    <lineage>
        <taxon>Bacteria</taxon>
        <taxon>Pseudomonadati</taxon>
        <taxon>Pseudomonadota</taxon>
        <taxon>Betaproteobacteria</taxon>
        <taxon>Burkholderiales</taxon>
        <taxon>Alcaligenaceae</taxon>
        <taxon>Achromobacter</taxon>
    </lineage>
</organism>
<evidence type="ECO:0008006" key="5">
    <source>
        <dbReference type="Google" id="ProtNLM"/>
    </source>
</evidence>
<dbReference type="Proteomes" id="UP000004510">
    <property type="component" value="Unassembled WGS sequence"/>
</dbReference>
<evidence type="ECO:0000256" key="1">
    <source>
        <dbReference type="SAM" id="MobiDB-lite"/>
    </source>
</evidence>
<accession>D4XES9</accession>
<feature type="transmembrane region" description="Helical" evidence="2">
    <location>
        <begin position="114"/>
        <end position="133"/>
    </location>
</feature>
<keyword evidence="2" id="KW-0472">Membrane</keyword>
<evidence type="ECO:0000313" key="3">
    <source>
        <dbReference type="EMBL" id="EFF74606.1"/>
    </source>
</evidence>
<dbReference type="AlphaFoldDB" id="D4XES9"/>
<evidence type="ECO:0000313" key="4">
    <source>
        <dbReference type="Proteomes" id="UP000004510"/>
    </source>
</evidence>
<sequence>MHMQNELDSRTAVRGRHEPDPQQGWRQALHRDGERSGKRAENSNEDKAEQDGGHRNASSQSEPPAKSNVVSKFFDHFAAHVTHWAGSPIAFGLALCAVLVWAVTGPLFDYSETWQLVINTGTTIVTFLMVFLIQQSQNKDGRALHLKLDELLIALKGADERLVDAEDLDEDKLLALAAACTARARAQARRDRSQGAKPRRTKSVRGATATVRASLRVRRGALRAGKAERS</sequence>
<keyword evidence="2" id="KW-1133">Transmembrane helix</keyword>
<keyword evidence="2" id="KW-0812">Transmembrane</keyword>
<dbReference type="Pfam" id="PF04120">
    <property type="entry name" value="Iron_permease"/>
    <property type="match status" value="1"/>
</dbReference>
<protein>
    <recommendedName>
        <fullName evidence="5">Low affinity iron permease</fullName>
    </recommendedName>
</protein>
<feature type="region of interest" description="Disordered" evidence="1">
    <location>
        <begin position="1"/>
        <end position="66"/>
    </location>
</feature>
<reference evidence="4" key="1">
    <citation type="submission" date="2010-03" db="EMBL/GenBank/DDBJ databases">
        <title>Complete sequence of Mobiluncus curtisii ATCC 43063.</title>
        <authorList>
            <person name="Muzny D."/>
            <person name="Qin X."/>
            <person name="Deng J."/>
            <person name="Jiang H."/>
            <person name="Liu Y."/>
            <person name="Qu J."/>
            <person name="Song X.-Z."/>
            <person name="Zhang L."/>
            <person name="Thornton R."/>
            <person name="Coyle M."/>
            <person name="Francisco L."/>
            <person name="Jackson L."/>
            <person name="Javaid M."/>
            <person name="Korchina V."/>
            <person name="Kovar C."/>
            <person name="Mata R."/>
            <person name="Mathew T."/>
            <person name="Ngo R."/>
            <person name="Nguyen L."/>
            <person name="Nguyen N."/>
            <person name="Okwuonu G."/>
            <person name="Ongeri F."/>
            <person name="Pham C."/>
            <person name="Simmons D."/>
            <person name="Wilczek-Boney K."/>
            <person name="Hale W."/>
            <person name="Jakkamsetti A."/>
            <person name="Pham P."/>
            <person name="Ruth R."/>
            <person name="San Lucas F."/>
            <person name="Warren J."/>
            <person name="Zhang J."/>
            <person name="Zhao Z."/>
            <person name="Zhou C."/>
            <person name="Zhu D."/>
            <person name="Lee S."/>
            <person name="Bess C."/>
            <person name="Blankenburg K."/>
            <person name="Forbes L."/>
            <person name="Fu Q."/>
            <person name="Gubbala S."/>
            <person name="Hirani K."/>
            <person name="Jayaseelan J.C."/>
            <person name="Lara F."/>
            <person name="Munidasa M."/>
            <person name="Palculict T."/>
            <person name="Patil S."/>
            <person name="Pu L.-L."/>
            <person name="Saada N."/>
            <person name="Tang L."/>
            <person name="Weissenberger G."/>
            <person name="Zhu Y."/>
            <person name="Hemphill L."/>
            <person name="Shang Y."/>
            <person name="Youmans B."/>
            <person name="Ayvaz T."/>
            <person name="Ross M."/>
            <person name="Santibanez J."/>
            <person name="Aqrawi P."/>
            <person name="Gross S."/>
            <person name="Joshi V."/>
            <person name="Fowler G."/>
            <person name="Nazareth L."/>
            <person name="Reid J."/>
            <person name="Worley K."/>
            <person name="Petrosino J."/>
            <person name="Highlander S."/>
            <person name="Gibbs R."/>
            <person name="Gibbs R."/>
        </authorList>
    </citation>
    <scope>NUCLEOTIDE SEQUENCE [LARGE SCALE GENOMIC DNA]</scope>
    <source>
        <strain evidence="4">ATCC 43553</strain>
    </source>
</reference>
<dbReference type="eggNOG" id="COG5478">
    <property type="taxonomic scope" value="Bacteria"/>
</dbReference>
<gene>
    <name evidence="3" type="ORF">HMPREF0004_3976</name>
</gene>
<proteinExistence type="predicted"/>
<dbReference type="GO" id="GO:0055085">
    <property type="term" value="P:transmembrane transport"/>
    <property type="evidence" value="ECO:0007669"/>
    <property type="project" value="InterPro"/>
</dbReference>
<comment type="caution">
    <text evidence="3">The sequence shown here is derived from an EMBL/GenBank/DDBJ whole genome shotgun (WGS) entry which is preliminary data.</text>
</comment>
<name>D4XES9_9BURK</name>
<dbReference type="PATRIC" id="fig|742159.3.peg.5002"/>
<feature type="compositionally biased region" description="Basic and acidic residues" evidence="1">
    <location>
        <begin position="1"/>
        <end position="20"/>
    </location>
</feature>
<feature type="transmembrane region" description="Helical" evidence="2">
    <location>
        <begin position="89"/>
        <end position="108"/>
    </location>
</feature>
<feature type="compositionally biased region" description="Basic and acidic residues" evidence="1">
    <location>
        <begin position="29"/>
        <end position="54"/>
    </location>
</feature>
<dbReference type="InterPro" id="IPR007251">
    <property type="entry name" value="Iron_permease_Fet4"/>
</dbReference>
<dbReference type="HOGENOM" id="CLU_072266_0_1_4"/>
<feature type="region of interest" description="Disordered" evidence="1">
    <location>
        <begin position="187"/>
        <end position="209"/>
    </location>
</feature>
<dbReference type="EMBL" id="ADMS01000094">
    <property type="protein sequence ID" value="EFF74606.1"/>
    <property type="molecule type" value="Genomic_DNA"/>
</dbReference>
<evidence type="ECO:0000256" key="2">
    <source>
        <dbReference type="SAM" id="Phobius"/>
    </source>
</evidence>